<dbReference type="Pfam" id="PF17177">
    <property type="entry name" value="PPR_long"/>
    <property type="match status" value="1"/>
</dbReference>
<gene>
    <name evidence="5" type="ORF">HKI87_04g32860</name>
</gene>
<feature type="region of interest" description="Disordered" evidence="3">
    <location>
        <begin position="1"/>
        <end position="138"/>
    </location>
</feature>
<organism evidence="5 6">
    <name type="scientific">Chloropicon roscoffensis</name>
    <dbReference type="NCBI Taxonomy" id="1461544"/>
    <lineage>
        <taxon>Eukaryota</taxon>
        <taxon>Viridiplantae</taxon>
        <taxon>Chlorophyta</taxon>
        <taxon>Chloropicophyceae</taxon>
        <taxon>Chloropicales</taxon>
        <taxon>Chloropicaceae</taxon>
        <taxon>Chloropicon</taxon>
    </lineage>
</organism>
<dbReference type="PANTHER" id="PTHR47939:SF13">
    <property type="entry name" value="OS03G0201400 PROTEIN"/>
    <property type="match status" value="1"/>
</dbReference>
<dbReference type="InterPro" id="IPR033443">
    <property type="entry name" value="PROP1-like_PPR_dom"/>
</dbReference>
<evidence type="ECO:0000313" key="5">
    <source>
        <dbReference type="EMBL" id="WZN61751.1"/>
    </source>
</evidence>
<dbReference type="Proteomes" id="UP001472866">
    <property type="component" value="Chromosome 04"/>
</dbReference>
<dbReference type="SUPFAM" id="SSF81901">
    <property type="entry name" value="HCP-like"/>
    <property type="match status" value="1"/>
</dbReference>
<dbReference type="Gene3D" id="1.25.40.10">
    <property type="entry name" value="Tetratricopeptide repeat domain"/>
    <property type="match status" value="2"/>
</dbReference>
<feature type="repeat" description="PPR" evidence="2">
    <location>
        <begin position="204"/>
        <end position="238"/>
    </location>
</feature>
<feature type="repeat" description="PPR" evidence="2">
    <location>
        <begin position="312"/>
        <end position="346"/>
    </location>
</feature>
<evidence type="ECO:0000313" key="6">
    <source>
        <dbReference type="Proteomes" id="UP001472866"/>
    </source>
</evidence>
<evidence type="ECO:0000256" key="1">
    <source>
        <dbReference type="ARBA" id="ARBA00022737"/>
    </source>
</evidence>
<evidence type="ECO:0000256" key="3">
    <source>
        <dbReference type="SAM" id="MobiDB-lite"/>
    </source>
</evidence>
<protein>
    <submittedName>
        <fullName evidence="5">Pentatricopeptide repeat-containing protein</fullName>
    </submittedName>
</protein>
<feature type="compositionally biased region" description="Basic residues" evidence="3">
    <location>
        <begin position="97"/>
        <end position="113"/>
    </location>
</feature>
<evidence type="ECO:0000256" key="2">
    <source>
        <dbReference type="PROSITE-ProRule" id="PRU00708"/>
    </source>
</evidence>
<feature type="repeat" description="PPR" evidence="2">
    <location>
        <begin position="277"/>
        <end position="311"/>
    </location>
</feature>
<feature type="compositionally biased region" description="Basic and acidic residues" evidence="3">
    <location>
        <begin position="1"/>
        <end position="10"/>
    </location>
</feature>
<dbReference type="PANTHER" id="PTHR47939">
    <property type="entry name" value="MEMBRANE-ASSOCIATED SALT-INDUCIBLE PROTEIN-LIKE"/>
    <property type="match status" value="1"/>
</dbReference>
<dbReference type="PROSITE" id="PS51375">
    <property type="entry name" value="PPR"/>
    <property type="match status" value="4"/>
</dbReference>
<keyword evidence="6" id="KW-1185">Reference proteome</keyword>
<dbReference type="Pfam" id="PF01535">
    <property type="entry name" value="PPR"/>
    <property type="match status" value="2"/>
</dbReference>
<feature type="repeat" description="PPR" evidence="2">
    <location>
        <begin position="242"/>
        <end position="276"/>
    </location>
</feature>
<dbReference type="AlphaFoldDB" id="A0AAX4P6N8"/>
<accession>A0AAX4P6N8</accession>
<evidence type="ECO:0000259" key="4">
    <source>
        <dbReference type="Pfam" id="PF17177"/>
    </source>
</evidence>
<dbReference type="EMBL" id="CP151504">
    <property type="protein sequence ID" value="WZN61751.1"/>
    <property type="molecule type" value="Genomic_DNA"/>
</dbReference>
<feature type="domain" description="PROP1-like PPR" evidence="4">
    <location>
        <begin position="174"/>
        <end position="340"/>
    </location>
</feature>
<keyword evidence="1" id="KW-0677">Repeat</keyword>
<reference evidence="5 6" key="1">
    <citation type="submission" date="2024-03" db="EMBL/GenBank/DDBJ databases">
        <title>Complete genome sequence of the green alga Chloropicon roscoffensis RCC1871.</title>
        <authorList>
            <person name="Lemieux C."/>
            <person name="Pombert J.-F."/>
            <person name="Otis C."/>
            <person name="Turmel M."/>
        </authorList>
    </citation>
    <scope>NUCLEOTIDE SEQUENCE [LARGE SCALE GENOMIC DNA]</scope>
    <source>
        <strain evidence="5 6">RCC1871</strain>
    </source>
</reference>
<name>A0AAX4P6N8_9CHLO</name>
<proteinExistence type="predicted"/>
<dbReference type="NCBIfam" id="TIGR00756">
    <property type="entry name" value="PPR"/>
    <property type="match status" value="4"/>
</dbReference>
<dbReference type="InterPro" id="IPR011990">
    <property type="entry name" value="TPR-like_helical_dom_sf"/>
</dbReference>
<dbReference type="InterPro" id="IPR050667">
    <property type="entry name" value="PPR-containing_protein"/>
</dbReference>
<feature type="compositionally biased region" description="Low complexity" evidence="3">
    <location>
        <begin position="28"/>
        <end position="43"/>
    </location>
</feature>
<sequence>MTDRVDESRPEGPGGAVERGRRLEEDTGTAVEAETGTSASSAAIPKTEGDGTAGRRSTDTISSVASAWSGIQHHHPRPSAGPGPVSSGRNPDVLPAGRRHHHHRGGGHHHRASSSRSSSFSKKREAAKQPGATPGFPWDMESLKEAILRAEAGEGRIKELITKSNFVPRAPAFTALINLCGKEKMAEKAQEVFETSADLNIAKNTYMYSALISALGGSGKWEEAFDCFENMLAEESQQCKPNTITYSALISACERAGQMERAWDVFHKMKAAGIEPDLITYSVLLSACEKDAMWGRAAEVIEMMHAGGMHASVVDYTRVINALGEKGEVARAVDMFQKLQLSGCQITLNLCNIMLNCLERNGRGDLAYHLMRSMHDNGIIGETVTYNMVLCSLSKSADPGVMPVMLEVYNTMKYLGVRVTSHTFAVLIKACGKFGDPRTAIYLTHEVQQLSVQLDPSTWEALNQLLGSAGSG</sequence>
<dbReference type="InterPro" id="IPR002885">
    <property type="entry name" value="PPR_rpt"/>
</dbReference>